<feature type="transmembrane region" description="Helical" evidence="1">
    <location>
        <begin position="77"/>
        <end position="99"/>
    </location>
</feature>
<dbReference type="AlphaFoldDB" id="A0A1H8JS47"/>
<dbReference type="EMBL" id="FODF01000016">
    <property type="protein sequence ID" value="SEN83156.1"/>
    <property type="molecule type" value="Genomic_DNA"/>
</dbReference>
<evidence type="ECO:0000256" key="1">
    <source>
        <dbReference type="SAM" id="Phobius"/>
    </source>
</evidence>
<reference evidence="2 3" key="1">
    <citation type="submission" date="2016-10" db="EMBL/GenBank/DDBJ databases">
        <authorList>
            <person name="de Groot N.N."/>
        </authorList>
    </citation>
    <scope>NUCLEOTIDE SEQUENCE [LARGE SCALE GENOMIC DNA]</scope>
    <source>
        <strain evidence="2 3">Calf135</strain>
    </source>
</reference>
<gene>
    <name evidence="2" type="ORF">SAMN05216454_11622</name>
</gene>
<dbReference type="OrthoDB" id="2544256at2"/>
<accession>A0A1H8JS47</accession>
<keyword evidence="1" id="KW-0812">Transmembrane</keyword>
<evidence type="ECO:0000313" key="2">
    <source>
        <dbReference type="EMBL" id="SEN83156.1"/>
    </source>
</evidence>
<evidence type="ECO:0000313" key="3">
    <source>
        <dbReference type="Proteomes" id="UP000199512"/>
    </source>
</evidence>
<dbReference type="RefSeq" id="WP_091975983.1">
    <property type="nucleotide sequence ID" value="NZ_FODF01000016.1"/>
</dbReference>
<keyword evidence="1" id="KW-1133">Transmembrane helix</keyword>
<sequence>MKKDDNNIEKLFDKEFDEFMQGEIKGSYSPDEETKKRIKSRVMKNIENKEEERKENITLLSDVRDKNMKSKTGKKKIGKIATIVASLAIVVGIGTGITIGKDFMTTTKVVKAGRITIDEEQLDVDPSEIVVRLPKELKGKVFDKNGKALDSLNGSMKNIYDENGNRIEKLPIDENGNYKPENIEETIESKNFKDINEAAKHANFTLRVLPGMNIDKVEFLKKEDGKVDGDYANIYQSKDGQQIVLSERKGTDELSYETGGSKVDKVKVLGKDAILYNEHNIELDNGDSYIGIYAKLSDYRNDNLVKLANTLVEVK</sequence>
<protein>
    <recommendedName>
        <fullName evidence="4">DUF4367 domain-containing protein</fullName>
    </recommendedName>
</protein>
<dbReference type="STRING" id="215200.SAMN05216454_11622"/>
<name>A0A1H8JS47_9FIRM</name>
<keyword evidence="3" id="KW-1185">Reference proteome</keyword>
<proteinExistence type="predicted"/>
<evidence type="ECO:0008006" key="4">
    <source>
        <dbReference type="Google" id="ProtNLM"/>
    </source>
</evidence>
<keyword evidence="1" id="KW-0472">Membrane</keyword>
<organism evidence="2 3">
    <name type="scientific">Peptostreptococcus russellii</name>
    <dbReference type="NCBI Taxonomy" id="215200"/>
    <lineage>
        <taxon>Bacteria</taxon>
        <taxon>Bacillati</taxon>
        <taxon>Bacillota</taxon>
        <taxon>Clostridia</taxon>
        <taxon>Peptostreptococcales</taxon>
        <taxon>Peptostreptococcaceae</taxon>
        <taxon>Peptostreptococcus</taxon>
    </lineage>
</organism>
<dbReference type="Proteomes" id="UP000199512">
    <property type="component" value="Unassembled WGS sequence"/>
</dbReference>